<dbReference type="Proteomes" id="UP000335636">
    <property type="component" value="Unassembled WGS sequence"/>
</dbReference>
<protein>
    <submittedName>
        <fullName evidence="2">Uncharacterized protein</fullName>
    </submittedName>
</protein>
<evidence type="ECO:0000313" key="2">
    <source>
        <dbReference type="EMBL" id="VTJ52498.1"/>
    </source>
</evidence>
<dbReference type="Proteomes" id="UP000662637">
    <property type="component" value="Unassembled WGS sequence"/>
</dbReference>
<accession>A0A5E4A5V2</accession>
<reference evidence="2 3" key="1">
    <citation type="submission" date="2019-04" db="EMBL/GenBank/DDBJ databases">
        <authorList>
            <person name="Alioto T."/>
            <person name="Alioto T."/>
        </authorList>
    </citation>
    <scope>NUCLEOTIDE SEQUENCE [LARGE SCALE GENOMIC DNA]</scope>
</reference>
<dbReference type="AlphaFoldDB" id="A0A5E4A5V2"/>
<organism evidence="2 3">
    <name type="scientific">Marmota monax</name>
    <name type="common">Woodchuck</name>
    <dbReference type="NCBI Taxonomy" id="9995"/>
    <lineage>
        <taxon>Eukaryota</taxon>
        <taxon>Metazoa</taxon>
        <taxon>Chordata</taxon>
        <taxon>Craniata</taxon>
        <taxon>Vertebrata</taxon>
        <taxon>Euteleostomi</taxon>
        <taxon>Mammalia</taxon>
        <taxon>Eutheria</taxon>
        <taxon>Euarchontoglires</taxon>
        <taxon>Glires</taxon>
        <taxon>Rodentia</taxon>
        <taxon>Sciuromorpha</taxon>
        <taxon>Sciuridae</taxon>
        <taxon>Xerinae</taxon>
        <taxon>Marmotini</taxon>
        <taxon>Marmota</taxon>
    </lineage>
</organism>
<reference evidence="1" key="2">
    <citation type="submission" date="2020-08" db="EMBL/GenBank/DDBJ databases">
        <authorList>
            <person name="Shumante A."/>
            <person name="Zimin A.V."/>
            <person name="Puiu D."/>
            <person name="Salzberg S.L."/>
        </authorList>
    </citation>
    <scope>NUCLEOTIDE SEQUENCE</scope>
    <source>
        <strain evidence="1">WC2-LM</strain>
        <tissue evidence="1">Liver</tissue>
    </source>
</reference>
<gene>
    <name evidence="1" type="ORF">GHT09_002557</name>
    <name evidence="2" type="ORF">MONAX_5E023522</name>
</gene>
<dbReference type="EMBL" id="WJEC01000100">
    <property type="protein sequence ID" value="KAF7485801.1"/>
    <property type="molecule type" value="Genomic_DNA"/>
</dbReference>
<evidence type="ECO:0000313" key="3">
    <source>
        <dbReference type="Proteomes" id="UP000335636"/>
    </source>
</evidence>
<dbReference type="EMBL" id="CABDUW010000019">
    <property type="protein sequence ID" value="VTJ52498.1"/>
    <property type="molecule type" value="Genomic_DNA"/>
</dbReference>
<proteinExistence type="predicted"/>
<name>A0A5E4A5V2_MARMO</name>
<evidence type="ECO:0000313" key="1">
    <source>
        <dbReference type="EMBL" id="KAF7485801.1"/>
    </source>
</evidence>
<keyword evidence="3" id="KW-1185">Reference proteome</keyword>
<sequence length="127" mass="13510">MYIKPQNPFGVQDSRVFKTSGPPDGHWYGPLPSHTQVSGAPVWALACGSVFLGLLSLKEKWQPKEPHPCPCGSSVTSLSPMGKTRDLMWPAVPAVTSLAGTLFPSADFPGKHLISATQGPLDSILEA</sequence>